<gene>
    <name evidence="1" type="ORF">NCTC10142_00851</name>
</gene>
<evidence type="ECO:0000313" key="2">
    <source>
        <dbReference type="Proteomes" id="UP000289506"/>
    </source>
</evidence>
<dbReference type="Proteomes" id="UP000289506">
    <property type="component" value="Plasmid 13"/>
</dbReference>
<reference evidence="1 2" key="1">
    <citation type="submission" date="2019-01" db="EMBL/GenBank/DDBJ databases">
        <authorList>
            <consortium name="Pathogen Informatics"/>
        </authorList>
    </citation>
    <scope>NUCLEOTIDE SEQUENCE [LARGE SCALE GENOMIC DNA]</scope>
    <source>
        <strain evidence="1 2">NCTC10142</strain>
        <plasmid evidence="2">13</plasmid>
    </source>
</reference>
<dbReference type="SUPFAM" id="SSF109998">
    <property type="entry name" value="Triger factor/SurA peptide-binding domain-like"/>
    <property type="match status" value="1"/>
</dbReference>
<proteinExistence type="predicted"/>
<dbReference type="EMBL" id="LR214986">
    <property type="protein sequence ID" value="VEU65069.1"/>
    <property type="molecule type" value="Genomic_DNA"/>
</dbReference>
<protein>
    <recommendedName>
        <fullName evidence="3">Trigger factor</fullName>
    </recommendedName>
</protein>
<dbReference type="InterPro" id="IPR027304">
    <property type="entry name" value="Trigger_fact/SurA_dom_sf"/>
</dbReference>
<accession>A0A449AJB3</accession>
<organism evidence="1 2">
    <name type="scientific">Mycoplasmopsis cynos</name>
    <dbReference type="NCBI Taxonomy" id="171284"/>
    <lineage>
        <taxon>Bacteria</taxon>
        <taxon>Bacillati</taxon>
        <taxon>Mycoplasmatota</taxon>
        <taxon>Mycoplasmoidales</taxon>
        <taxon>Metamycoplasmataceae</taxon>
        <taxon>Mycoplasmopsis</taxon>
    </lineage>
</organism>
<dbReference type="RefSeq" id="WP_129720989.1">
    <property type="nucleotide sequence ID" value="NZ_CP141042.1"/>
</dbReference>
<dbReference type="AlphaFoldDB" id="A0A449AJB3"/>
<evidence type="ECO:0000313" key="1">
    <source>
        <dbReference type="EMBL" id="VEU65069.1"/>
    </source>
</evidence>
<evidence type="ECO:0008006" key="3">
    <source>
        <dbReference type="Google" id="ProtNLM"/>
    </source>
</evidence>
<sequence length="384" mass="45490">MKHIIKDFKIDGTEWIKIQNDALKFLESKNQKINQQVILDYAVDAYGDHILNNEFKLNNQKIKENKYYFRPIILNKKFSINEFTFQLKSYYLDEEFTKNLKIDQCKKVPFSMNPEYETQINEFTKSYINNFKFRDKKEINSVINEGDVVHIEALHKGTNRVNKFEIIASSDIKDDYKDVNYLENKLIGKNVGETFTFEANKDVSLEIKIEEAFTITPEPITDENAYKIGIEELKTLDDVKKYIRKSILEQIISETLFEFGWRVIESIRESNEKIELPDDLVNNDIEAFQFESDFVGDKKEVVEDAIISFFWFNFVAHTFDISIFNKEINYEIKRVKTFLNMENNNDINIRKIADAILLKKLALKILEETDKSFIEKFKDYIVFE</sequence>
<keyword evidence="1" id="KW-0614">Plasmid</keyword>
<dbReference type="NCBIfam" id="NF045969">
    <property type="entry name" value="trig_like_plasma"/>
    <property type="match status" value="1"/>
</dbReference>
<geneLocation type="plasmid" evidence="1 2">
    <name>13</name>
</geneLocation>
<name>A0A449AJB3_9BACT</name>